<dbReference type="Gene3D" id="2.60.110.10">
    <property type="entry name" value="Thaumatin"/>
    <property type="match status" value="2"/>
</dbReference>
<evidence type="ECO:0000313" key="4">
    <source>
        <dbReference type="EMBL" id="SFS31299.1"/>
    </source>
</evidence>
<evidence type="ECO:0000313" key="5">
    <source>
        <dbReference type="Proteomes" id="UP000198852"/>
    </source>
</evidence>
<dbReference type="OrthoDB" id="5513218at2"/>
<evidence type="ECO:0000256" key="1">
    <source>
        <dbReference type="SAM" id="MobiDB-lite"/>
    </source>
</evidence>
<dbReference type="InterPro" id="IPR037398">
    <property type="entry name" value="Glyco_hydro_64_fam"/>
</dbReference>
<dbReference type="PANTHER" id="PTHR38165">
    <property type="match status" value="1"/>
</dbReference>
<dbReference type="Pfam" id="PF16483">
    <property type="entry name" value="Glyco_hydro_64"/>
    <property type="match status" value="2"/>
</dbReference>
<reference evidence="5" key="1">
    <citation type="submission" date="2016-10" db="EMBL/GenBank/DDBJ databases">
        <authorList>
            <person name="Varghese N."/>
            <person name="Submissions S."/>
        </authorList>
    </citation>
    <scope>NUCLEOTIDE SEQUENCE [LARGE SCALE GENOMIC DNA]</scope>
    <source>
        <strain evidence="5">DSM 44771</strain>
    </source>
</reference>
<organism evidence="4 5">
    <name type="scientific">Saccharopolyspora flava</name>
    <dbReference type="NCBI Taxonomy" id="95161"/>
    <lineage>
        <taxon>Bacteria</taxon>
        <taxon>Bacillati</taxon>
        <taxon>Actinomycetota</taxon>
        <taxon>Actinomycetes</taxon>
        <taxon>Pseudonocardiales</taxon>
        <taxon>Pseudonocardiaceae</taxon>
        <taxon>Saccharopolyspora</taxon>
    </lineage>
</organism>
<proteinExistence type="predicted"/>
<dbReference type="InterPro" id="IPR037176">
    <property type="entry name" value="Osmotin/thaumatin-like_sf"/>
</dbReference>
<accession>A0A1I6NTV6</accession>
<feature type="chain" id="PRO_5011619278" evidence="2">
    <location>
        <begin position="37"/>
        <end position="325"/>
    </location>
</feature>
<evidence type="ECO:0000259" key="3">
    <source>
        <dbReference type="PROSITE" id="PS52006"/>
    </source>
</evidence>
<protein>
    <submittedName>
        <fullName evidence="4">Beta-1,3-glucanase</fullName>
    </submittedName>
</protein>
<gene>
    <name evidence="4" type="ORF">SAMN05660874_00105</name>
</gene>
<dbReference type="PANTHER" id="PTHR38165:SF1">
    <property type="entry name" value="GLUCANASE B"/>
    <property type="match status" value="1"/>
</dbReference>
<feature type="domain" description="GH64" evidence="3">
    <location>
        <begin position="51"/>
        <end position="325"/>
    </location>
</feature>
<dbReference type="AlphaFoldDB" id="A0A1I6NTV6"/>
<sequence length="325" mass="35395">MTSTATTRRWRRGALGLLTAGALASATVATSLPAQAARPAEPHPAAVTPAGSPPPEEFWGDVSSIPPAQNELMVKVINQTNGQYPDDQVYWTFNGETHSIAEQPYLDMPANSSGRMEFHLGAPDSPLTDFIEFTVGDNVFNGNTTRVDAFGLKLAMRLHADDGFDASFGEDYETFQESRDATFQKFRDEVPEEFKHLADDPNKIIAPGSSPEFQDGGAQANYFTDYANSVGVNETTKNIFGCAGSLGGDANKCAALNRHVADLPEDQQHDASKFYPSGPANYYAKFWHDHDIDGKAYGFPYDDVAEQASYVSHEGPQWLVVAVGW</sequence>
<dbReference type="CDD" id="cd09214">
    <property type="entry name" value="GH64-like"/>
    <property type="match status" value="1"/>
</dbReference>
<feature type="signal peptide" evidence="2">
    <location>
        <begin position="1"/>
        <end position="36"/>
    </location>
</feature>
<evidence type="ECO:0000256" key="2">
    <source>
        <dbReference type="SAM" id="SignalP"/>
    </source>
</evidence>
<dbReference type="STRING" id="95161.SAMN05660874_00105"/>
<name>A0A1I6NTV6_9PSEU</name>
<keyword evidence="2" id="KW-0732">Signal</keyword>
<dbReference type="RefSeq" id="WP_093412858.1">
    <property type="nucleotide sequence ID" value="NZ_FOZX01000001.1"/>
</dbReference>
<dbReference type="Proteomes" id="UP000198852">
    <property type="component" value="Unassembled WGS sequence"/>
</dbReference>
<keyword evidence="5" id="KW-1185">Reference proteome</keyword>
<dbReference type="InterPro" id="IPR006311">
    <property type="entry name" value="TAT_signal"/>
</dbReference>
<feature type="region of interest" description="Disordered" evidence="1">
    <location>
        <begin position="34"/>
        <end position="64"/>
    </location>
</feature>
<dbReference type="EMBL" id="FOZX01000001">
    <property type="protein sequence ID" value="SFS31299.1"/>
    <property type="molecule type" value="Genomic_DNA"/>
</dbReference>
<dbReference type="InterPro" id="IPR032477">
    <property type="entry name" value="Glyco_hydro_64"/>
</dbReference>
<dbReference type="PROSITE" id="PS52006">
    <property type="entry name" value="GH64"/>
    <property type="match status" value="1"/>
</dbReference>
<dbReference type="PROSITE" id="PS51318">
    <property type="entry name" value="TAT"/>
    <property type="match status" value="1"/>
</dbReference>